<dbReference type="Gene3D" id="3.40.1550.10">
    <property type="entry name" value="CheC-like"/>
    <property type="match status" value="1"/>
</dbReference>
<evidence type="ECO:0000256" key="5">
    <source>
        <dbReference type="ARBA" id="ARBA00022475"/>
    </source>
</evidence>
<evidence type="ECO:0000259" key="12">
    <source>
        <dbReference type="Pfam" id="PF01052"/>
    </source>
</evidence>
<keyword evidence="7" id="KW-0283">Flagellar rotation</keyword>
<dbReference type="PANTHER" id="PTHR30034">
    <property type="entry name" value="FLAGELLAR MOTOR SWITCH PROTEIN FLIM"/>
    <property type="match status" value="1"/>
</dbReference>
<dbReference type="AlphaFoldDB" id="A0A6L4WTN2"/>
<organism evidence="13 16">
    <name type="scientific">Poseidonibacter ostreae</name>
    <dbReference type="NCBI Taxonomy" id="2654171"/>
    <lineage>
        <taxon>Bacteria</taxon>
        <taxon>Pseudomonadati</taxon>
        <taxon>Campylobacterota</taxon>
        <taxon>Epsilonproteobacteria</taxon>
        <taxon>Campylobacterales</taxon>
        <taxon>Arcobacteraceae</taxon>
        <taxon>Poseidonibacter</taxon>
    </lineage>
</organism>
<dbReference type="InterPro" id="IPR036429">
    <property type="entry name" value="SpoA-like_sf"/>
</dbReference>
<dbReference type="GO" id="GO:0071978">
    <property type="term" value="P:bacterial-type flagellum-dependent swarming motility"/>
    <property type="evidence" value="ECO:0007669"/>
    <property type="project" value="TreeGrafter"/>
</dbReference>
<proteinExistence type="inferred from homology"/>
<dbReference type="NCBIfam" id="TIGR01397">
    <property type="entry name" value="fliM_switch"/>
    <property type="match status" value="1"/>
</dbReference>
<comment type="subcellular location">
    <subcellularLocation>
        <location evidence="1">Bacterial flagellum basal body</location>
    </subcellularLocation>
    <subcellularLocation>
        <location evidence="2">Cell membrane</location>
        <topology evidence="2">Peripheral membrane protein</topology>
    </subcellularLocation>
</comment>
<evidence type="ECO:0000256" key="8">
    <source>
        <dbReference type="ARBA" id="ARBA00023136"/>
    </source>
</evidence>
<dbReference type="InterPro" id="IPR028976">
    <property type="entry name" value="CheC-like_sf"/>
</dbReference>
<dbReference type="SUPFAM" id="SSF101801">
    <property type="entry name" value="Surface presentation of antigens (SPOA)"/>
    <property type="match status" value="1"/>
</dbReference>
<accession>A0A6L4WTN2</accession>
<keyword evidence="13" id="KW-0282">Flagellum</keyword>
<comment type="similarity">
    <text evidence="3">Belongs to the FliM family.</text>
</comment>
<comment type="caution">
    <text evidence="13">The sequence shown here is derived from an EMBL/GenBank/DDBJ whole genome shotgun (WGS) entry which is preliminary data.</text>
</comment>
<dbReference type="InterPro" id="IPR001543">
    <property type="entry name" value="FliN-like_C"/>
</dbReference>
<evidence type="ECO:0000256" key="2">
    <source>
        <dbReference type="ARBA" id="ARBA00004202"/>
    </source>
</evidence>
<evidence type="ECO:0000313" key="15">
    <source>
        <dbReference type="Proteomes" id="UP000461010"/>
    </source>
</evidence>
<evidence type="ECO:0000313" key="14">
    <source>
        <dbReference type="EMBL" id="KAB7891682.1"/>
    </source>
</evidence>
<keyword evidence="9" id="KW-0975">Bacterial flagellum</keyword>
<evidence type="ECO:0000256" key="6">
    <source>
        <dbReference type="ARBA" id="ARBA00022500"/>
    </source>
</evidence>
<evidence type="ECO:0000256" key="9">
    <source>
        <dbReference type="ARBA" id="ARBA00023143"/>
    </source>
</evidence>
<dbReference type="InterPro" id="IPR001689">
    <property type="entry name" value="Flag_FliM"/>
</dbReference>
<dbReference type="GO" id="GO:0005886">
    <property type="term" value="C:plasma membrane"/>
    <property type="evidence" value="ECO:0007669"/>
    <property type="project" value="UniProtKB-SubCell"/>
</dbReference>
<comment type="function">
    <text evidence="10">FliM is one of three proteins (FliG, FliN, FliM) that forms the rotor-mounted switch complex (C ring), located at the base of the basal body. This complex interacts with the CheY and CheZ chemotaxis proteins, in addition to contacting components of the motor that determine the direction of flagellar rotation.</text>
</comment>
<dbReference type="EMBL" id="WFKK01000014">
    <property type="protein sequence ID" value="KAB7889406.1"/>
    <property type="molecule type" value="Genomic_DNA"/>
</dbReference>
<dbReference type="PRINTS" id="PR00955">
    <property type="entry name" value="FLGMOTORFLIM"/>
</dbReference>
<evidence type="ECO:0000256" key="7">
    <source>
        <dbReference type="ARBA" id="ARBA00022779"/>
    </source>
</evidence>
<dbReference type="Proteomes" id="UP000461010">
    <property type="component" value="Unassembled WGS sequence"/>
</dbReference>
<evidence type="ECO:0000313" key="13">
    <source>
        <dbReference type="EMBL" id="KAB7889406.1"/>
    </source>
</evidence>
<keyword evidence="5" id="KW-1003">Cell membrane</keyword>
<evidence type="ECO:0000256" key="3">
    <source>
        <dbReference type="ARBA" id="ARBA00011049"/>
    </source>
</evidence>
<evidence type="ECO:0000256" key="11">
    <source>
        <dbReference type="NCBIfam" id="TIGR01397"/>
    </source>
</evidence>
<dbReference type="Proteomes" id="UP000472839">
    <property type="component" value="Unassembled WGS sequence"/>
</dbReference>
<dbReference type="SUPFAM" id="SSF103039">
    <property type="entry name" value="CheC-like"/>
    <property type="match status" value="1"/>
</dbReference>
<dbReference type="Pfam" id="PF01052">
    <property type="entry name" value="FliMN_C"/>
    <property type="match status" value="1"/>
</dbReference>
<dbReference type="Pfam" id="PF02154">
    <property type="entry name" value="FliM"/>
    <property type="match status" value="1"/>
</dbReference>
<gene>
    <name evidence="13" type="primary">fliM</name>
    <name evidence="14" type="ORF">GBG18_06280</name>
    <name evidence="13" type="ORF">GBG19_06375</name>
</gene>
<dbReference type="CDD" id="cd17908">
    <property type="entry name" value="FliM"/>
    <property type="match status" value="1"/>
</dbReference>
<evidence type="ECO:0000256" key="4">
    <source>
        <dbReference type="ARBA" id="ARBA00021898"/>
    </source>
</evidence>
<dbReference type="PIRSF" id="PIRSF002888">
    <property type="entry name" value="FliM"/>
    <property type="match status" value="1"/>
</dbReference>
<keyword evidence="13" id="KW-0966">Cell projection</keyword>
<dbReference type="GO" id="GO:0003774">
    <property type="term" value="F:cytoskeletal motor activity"/>
    <property type="evidence" value="ECO:0007669"/>
    <property type="project" value="InterPro"/>
</dbReference>
<dbReference type="GO" id="GO:0050918">
    <property type="term" value="P:positive chemotaxis"/>
    <property type="evidence" value="ECO:0007669"/>
    <property type="project" value="TreeGrafter"/>
</dbReference>
<evidence type="ECO:0000256" key="10">
    <source>
        <dbReference type="ARBA" id="ARBA00025044"/>
    </source>
</evidence>
<sequence length="368" mass="42160">MAEFLSQDEIDALLDIAEQGEDIDNSPIEKVVSKEKNYSIYDFKKPNRISNEQFKAFSAIHDKMLRDFITDLSAMLRKIVDVKLYSIEQMTYGEFILSIPQITSLNTLSIKPMEGRIVIECNPGISHKIIAELLGSGAVNTNDNLDRELTEIEVEIFEHFYTMFIKNLYKTWEDISTLNFKTESRDTNANAIQIISDHEIVLLVVLEITIDEESGFLSICYPISYIEPLLNKIVEKVFSEGKNRKSSRKKDIKTLISGAKMKVESIMAETELSAEDILNLKVDDVIVFNKNATSSSNKIYINKKEKFLSLSGISNNRKAIQIQSNLDKEKLETLDILRVMREERIVKAKEKSTNIKRLLSDREVKKKN</sequence>
<dbReference type="GO" id="GO:0009425">
    <property type="term" value="C:bacterial-type flagellum basal body"/>
    <property type="evidence" value="ECO:0007669"/>
    <property type="project" value="UniProtKB-SubCell"/>
</dbReference>
<keyword evidence="8" id="KW-0472">Membrane</keyword>
<dbReference type="EMBL" id="WFKJ01000014">
    <property type="protein sequence ID" value="KAB7891682.1"/>
    <property type="molecule type" value="Genomic_DNA"/>
</dbReference>
<evidence type="ECO:0000256" key="1">
    <source>
        <dbReference type="ARBA" id="ARBA00004117"/>
    </source>
</evidence>
<evidence type="ECO:0000313" key="16">
    <source>
        <dbReference type="Proteomes" id="UP000472839"/>
    </source>
</evidence>
<protein>
    <recommendedName>
        <fullName evidence="4 11">Flagellar motor switch protein FliM</fullName>
    </recommendedName>
</protein>
<dbReference type="RefSeq" id="WP_152189431.1">
    <property type="nucleotide sequence ID" value="NZ_WFKI01000015.1"/>
</dbReference>
<feature type="domain" description="Flagellar motor switch protein FliN-like C-terminal" evidence="12">
    <location>
        <begin position="256"/>
        <end position="324"/>
    </location>
</feature>
<dbReference type="Gene3D" id="2.30.330.10">
    <property type="entry name" value="SpoA-like"/>
    <property type="match status" value="1"/>
</dbReference>
<keyword evidence="13" id="KW-0969">Cilium</keyword>
<dbReference type="PANTHER" id="PTHR30034:SF6">
    <property type="entry name" value="YOP PROTEINS TRANSLOCATION PROTEIN Q"/>
    <property type="match status" value="1"/>
</dbReference>
<reference evidence="15 16" key="1">
    <citation type="submission" date="2019-10" db="EMBL/GenBank/DDBJ databases">
        <title>Poseidonibacter ostreae sp. nov., isolated from the gut of the Ostrea denselamellosa.</title>
        <authorList>
            <person name="Choi A."/>
        </authorList>
    </citation>
    <scope>NUCLEOTIDE SEQUENCE [LARGE SCALE GENOMIC DNA]</scope>
    <source>
        <strain evidence="13 16">SJOD-M-33</strain>
        <strain evidence="14 15">SJOD-M-5</strain>
    </source>
</reference>
<keyword evidence="6" id="KW-0145">Chemotaxis</keyword>
<keyword evidence="15" id="KW-1185">Reference proteome</keyword>
<name>A0A6L4WTN2_9BACT</name>